<dbReference type="InterPro" id="IPR036188">
    <property type="entry name" value="FAD/NAD-bd_sf"/>
</dbReference>
<gene>
    <name evidence="4" type="ORF">D7Z94_17435</name>
</gene>
<keyword evidence="5" id="KW-1185">Reference proteome</keyword>
<dbReference type="AlphaFoldDB" id="A0A3B0CAY1"/>
<dbReference type="PRINTS" id="PR00469">
    <property type="entry name" value="PNDRDTASEII"/>
</dbReference>
<proteinExistence type="predicted"/>
<dbReference type="SUPFAM" id="SSF51905">
    <property type="entry name" value="FAD/NAD(P)-binding domain"/>
    <property type="match status" value="1"/>
</dbReference>
<dbReference type="InterPro" id="IPR050097">
    <property type="entry name" value="Ferredoxin-NADP_redctase_2"/>
</dbReference>
<dbReference type="Pfam" id="PF07992">
    <property type="entry name" value="Pyr_redox_2"/>
    <property type="match status" value="1"/>
</dbReference>
<feature type="domain" description="FAD/NAD(P)-binding" evidence="3">
    <location>
        <begin position="7"/>
        <end position="286"/>
    </location>
</feature>
<protein>
    <submittedName>
        <fullName evidence="4">NAD(P)/FAD-dependent oxidoreductase</fullName>
    </submittedName>
</protein>
<dbReference type="OrthoDB" id="9806179at2"/>
<organism evidence="4 5">
    <name type="scientific">Ulvibacterium marinum</name>
    <dbReference type="NCBI Taxonomy" id="2419782"/>
    <lineage>
        <taxon>Bacteria</taxon>
        <taxon>Pseudomonadati</taxon>
        <taxon>Bacteroidota</taxon>
        <taxon>Flavobacteriia</taxon>
        <taxon>Flavobacteriales</taxon>
        <taxon>Flavobacteriaceae</taxon>
        <taxon>Ulvibacterium</taxon>
    </lineage>
</organism>
<keyword evidence="2" id="KW-0560">Oxidoreductase</keyword>
<accession>A0A3B0CAY1</accession>
<dbReference type="Proteomes" id="UP000276603">
    <property type="component" value="Unassembled WGS sequence"/>
</dbReference>
<evidence type="ECO:0000259" key="3">
    <source>
        <dbReference type="Pfam" id="PF07992"/>
    </source>
</evidence>
<dbReference type="Gene3D" id="3.50.50.60">
    <property type="entry name" value="FAD/NAD(P)-binding domain"/>
    <property type="match status" value="2"/>
</dbReference>
<dbReference type="InterPro" id="IPR023753">
    <property type="entry name" value="FAD/NAD-binding_dom"/>
</dbReference>
<comment type="caution">
    <text evidence="4">The sequence shown here is derived from an EMBL/GenBank/DDBJ whole genome shotgun (WGS) entry which is preliminary data.</text>
</comment>
<evidence type="ECO:0000313" key="5">
    <source>
        <dbReference type="Proteomes" id="UP000276603"/>
    </source>
</evidence>
<dbReference type="RefSeq" id="WP_120712837.1">
    <property type="nucleotide sequence ID" value="NZ_RBCJ01000003.1"/>
</dbReference>
<dbReference type="PANTHER" id="PTHR48105">
    <property type="entry name" value="THIOREDOXIN REDUCTASE 1-RELATED-RELATED"/>
    <property type="match status" value="1"/>
</dbReference>
<evidence type="ECO:0000256" key="1">
    <source>
        <dbReference type="ARBA" id="ARBA00022630"/>
    </source>
</evidence>
<evidence type="ECO:0000256" key="2">
    <source>
        <dbReference type="ARBA" id="ARBA00023002"/>
    </source>
</evidence>
<sequence>MADSIIYDVTIIGGSYAGLSAAMTLGRSLKKTLVIDSGKPCNAQTPHSHNFMTQDGNTPKGISMLAKNQVENYGAVRFQNDLAVSGKKTGYGFEIKTKSKKTFRSKKLIFATGVRDIMPNIKGFSECWGISVIHCPYCHGYEHRNQKTAILANGDTATHMVPLVHNLTKDLTILTSGKAEFIDEQRTKFEQHNIPIVESKIGEIDHQNGHVKNVVFQDHTKMGFDTVYARPPFEQHSNIPSFLGCELNEQGYIVVDDFQKTTVEGVFACGDNTTAFRSVANAVYKGNVAGAKVNMELTQEVF</sequence>
<keyword evidence="1" id="KW-0285">Flavoprotein</keyword>
<reference evidence="4 5" key="1">
    <citation type="submission" date="2018-10" db="EMBL/GenBank/DDBJ databases">
        <title>Ulvibacterium marinum gen. nov., sp. nov., a novel marine bacterium of the family Flavobacteriaceae, isolated from a culture of the green alga Ulva prolifera.</title>
        <authorList>
            <person name="Zhang Z."/>
        </authorList>
    </citation>
    <scope>NUCLEOTIDE SEQUENCE [LARGE SCALE GENOMIC DNA]</scope>
    <source>
        <strain evidence="4 5">CCMM003</strain>
    </source>
</reference>
<name>A0A3B0CAY1_9FLAO</name>
<dbReference type="GO" id="GO:0016491">
    <property type="term" value="F:oxidoreductase activity"/>
    <property type="evidence" value="ECO:0007669"/>
    <property type="project" value="UniProtKB-KW"/>
</dbReference>
<evidence type="ECO:0000313" key="4">
    <source>
        <dbReference type="EMBL" id="RKN80026.1"/>
    </source>
</evidence>
<dbReference type="PRINTS" id="PR00368">
    <property type="entry name" value="FADPNR"/>
</dbReference>
<dbReference type="EMBL" id="RBCJ01000003">
    <property type="protein sequence ID" value="RKN80026.1"/>
    <property type="molecule type" value="Genomic_DNA"/>
</dbReference>